<dbReference type="AlphaFoldDB" id="A0A432GIS2"/>
<dbReference type="InterPro" id="IPR036249">
    <property type="entry name" value="Thioredoxin-like_sf"/>
</dbReference>
<feature type="domain" description="Alkyl hydroperoxide reductase subunit C/ Thiol specific antioxidant" evidence="4">
    <location>
        <begin position="2"/>
        <end position="76"/>
    </location>
</feature>
<evidence type="ECO:0000313" key="8">
    <source>
        <dbReference type="Proteomes" id="UP000286732"/>
    </source>
</evidence>
<sequence>MIDRFKEADTQVLGVSIDSKHSHKKWAESLGGVSYPLLQDFHPKGAMSTSYGAYLENKGFAARSTVIVDKQGSVRYSVMADGERIIGELLAECKKVNS</sequence>
<dbReference type="Proteomes" id="UP000287176">
    <property type="component" value="Unassembled WGS sequence"/>
</dbReference>
<protein>
    <submittedName>
        <fullName evidence="7">Alkyl hydroperoxide reductase</fullName>
    </submittedName>
</protein>
<evidence type="ECO:0000313" key="7">
    <source>
        <dbReference type="EMBL" id="RTZ83807.1"/>
    </source>
</evidence>
<evidence type="ECO:0000313" key="9">
    <source>
        <dbReference type="Proteomes" id="UP000286801"/>
    </source>
</evidence>
<dbReference type="EMBL" id="QNZL01000043">
    <property type="protein sequence ID" value="RTZ81229.1"/>
    <property type="molecule type" value="Genomic_DNA"/>
</dbReference>
<dbReference type="GO" id="GO:0045454">
    <property type="term" value="P:cell redox homeostasis"/>
    <property type="evidence" value="ECO:0007669"/>
    <property type="project" value="TreeGrafter"/>
</dbReference>
<dbReference type="GO" id="GO:0006979">
    <property type="term" value="P:response to oxidative stress"/>
    <property type="evidence" value="ECO:0007669"/>
    <property type="project" value="TreeGrafter"/>
</dbReference>
<dbReference type="GO" id="GO:0033554">
    <property type="term" value="P:cellular response to stress"/>
    <property type="evidence" value="ECO:0007669"/>
    <property type="project" value="TreeGrafter"/>
</dbReference>
<proteinExistence type="inferred from homology"/>
<dbReference type="GO" id="GO:0042744">
    <property type="term" value="P:hydrogen peroxide catabolic process"/>
    <property type="evidence" value="ECO:0007669"/>
    <property type="project" value="TreeGrafter"/>
</dbReference>
<dbReference type="Proteomes" id="UP000286732">
    <property type="component" value="Unassembled WGS sequence"/>
</dbReference>
<dbReference type="EMBL" id="QNZI01000188">
    <property type="protein sequence ID" value="RTZ83807.1"/>
    <property type="molecule type" value="Genomic_DNA"/>
</dbReference>
<reference evidence="8 9" key="1">
    <citation type="submission" date="2018-06" db="EMBL/GenBank/DDBJ databases">
        <title>Combined omics and stable isotope probing to characterize newly discovered Mariana Back-Arc vent microbial communities.</title>
        <authorList>
            <person name="Trembath-Reichert E."/>
            <person name="Huber J.A."/>
        </authorList>
    </citation>
    <scope>NUCLEOTIDE SEQUENCE [LARGE SCALE GENOMIC DNA]</scope>
    <source>
        <strain evidence="7">MAG 24</strain>
        <strain evidence="6">MAG 63_1</strain>
        <strain evidence="5">MAG 63_2</strain>
    </source>
</reference>
<dbReference type="GO" id="GO:0005829">
    <property type="term" value="C:cytosol"/>
    <property type="evidence" value="ECO:0007669"/>
    <property type="project" value="TreeGrafter"/>
</dbReference>
<evidence type="ECO:0000313" key="5">
    <source>
        <dbReference type="EMBL" id="RTZ77694.1"/>
    </source>
</evidence>
<dbReference type="Pfam" id="PF00578">
    <property type="entry name" value="AhpC-TSA"/>
    <property type="match status" value="1"/>
</dbReference>
<evidence type="ECO:0000256" key="1">
    <source>
        <dbReference type="ARBA" id="ARBA00009796"/>
    </source>
</evidence>
<keyword evidence="2" id="KW-0560">Oxidoreductase</keyword>
<dbReference type="EMBL" id="QNZM01000331">
    <property type="protein sequence ID" value="RTZ77694.1"/>
    <property type="molecule type" value="Genomic_DNA"/>
</dbReference>
<name>A0A432GIS2_9DELT</name>
<evidence type="ECO:0000256" key="2">
    <source>
        <dbReference type="ARBA" id="ARBA00023002"/>
    </source>
</evidence>
<comment type="similarity">
    <text evidence="1">Belongs to the peroxiredoxin family. AhpC/Prx1 subfamily.</text>
</comment>
<dbReference type="GO" id="GO:0008379">
    <property type="term" value="F:thioredoxin peroxidase activity"/>
    <property type="evidence" value="ECO:0007669"/>
    <property type="project" value="TreeGrafter"/>
</dbReference>
<organism evidence="7 10">
    <name type="scientific">SAR324 cluster bacterium</name>
    <dbReference type="NCBI Taxonomy" id="2024889"/>
    <lineage>
        <taxon>Bacteria</taxon>
        <taxon>Deltaproteobacteria</taxon>
        <taxon>SAR324 cluster</taxon>
    </lineage>
</organism>
<dbReference type="PANTHER" id="PTHR10681:SF128">
    <property type="entry name" value="THIOREDOXIN-DEPENDENT PEROXIDE REDUCTASE, MITOCHONDRIAL"/>
    <property type="match status" value="1"/>
</dbReference>
<accession>A0A432GIS2</accession>
<evidence type="ECO:0000313" key="6">
    <source>
        <dbReference type="EMBL" id="RTZ81229.1"/>
    </source>
</evidence>
<evidence type="ECO:0000259" key="4">
    <source>
        <dbReference type="Pfam" id="PF00578"/>
    </source>
</evidence>
<evidence type="ECO:0000256" key="3">
    <source>
        <dbReference type="ARBA" id="ARBA00037420"/>
    </source>
</evidence>
<dbReference type="Gene3D" id="3.40.30.10">
    <property type="entry name" value="Glutaredoxin"/>
    <property type="match status" value="1"/>
</dbReference>
<comment type="function">
    <text evidence="3">Thiol-specific peroxidase that catalyzes the reduction of hydrogen peroxide and organic hydroperoxides to water and alcohols, respectively. Plays a role in cell protection against oxidative stress by detoxifying peroxides.</text>
</comment>
<gene>
    <name evidence="7" type="ORF">DSY94_07550</name>
    <name evidence="6" type="ORF">DSY97_01435</name>
    <name evidence="5" type="ORF">DSY98_08560</name>
</gene>
<comment type="caution">
    <text evidence="7">The sequence shown here is derived from an EMBL/GenBank/DDBJ whole genome shotgun (WGS) entry which is preliminary data.</text>
</comment>
<dbReference type="PANTHER" id="PTHR10681">
    <property type="entry name" value="THIOREDOXIN PEROXIDASE"/>
    <property type="match status" value="1"/>
</dbReference>
<dbReference type="InterPro" id="IPR000866">
    <property type="entry name" value="AhpC/TSA"/>
</dbReference>
<dbReference type="SUPFAM" id="SSF52833">
    <property type="entry name" value="Thioredoxin-like"/>
    <property type="match status" value="1"/>
</dbReference>
<dbReference type="Proteomes" id="UP000286801">
    <property type="component" value="Unassembled WGS sequence"/>
</dbReference>
<evidence type="ECO:0000313" key="10">
    <source>
        <dbReference type="Proteomes" id="UP000287176"/>
    </source>
</evidence>
<dbReference type="InterPro" id="IPR050217">
    <property type="entry name" value="Peroxiredoxin"/>
</dbReference>